<evidence type="ECO:0000313" key="3">
    <source>
        <dbReference type="EMBL" id="RFM24984.1"/>
    </source>
</evidence>
<accession>A0A395M4X1</accession>
<comment type="caution">
    <text evidence="3">The sequence shown here is derived from an EMBL/GenBank/DDBJ whole genome shotgun (WGS) entry which is preliminary data.</text>
</comment>
<keyword evidence="1" id="KW-0812">Transmembrane</keyword>
<reference evidence="3 4" key="1">
    <citation type="journal article" date="2011" name="ISME J.">
        <title>Community ecology of hot spring cyanobacterial mats: predominant populations and their functional potential.</title>
        <authorList>
            <person name="Klatt C.G."/>
            <person name="Wood J.M."/>
            <person name="Rusch D.B."/>
            <person name="Bateson M.M."/>
            <person name="Hamamura N."/>
            <person name="Heidelberg J.F."/>
            <person name="Grossman A.R."/>
            <person name="Bhaya D."/>
            <person name="Cohan F.M."/>
            <person name="Kuhl M."/>
            <person name="Bryant D.A."/>
            <person name="Ward D.M."/>
        </authorList>
    </citation>
    <scope>NUCLEOTIDE SEQUENCE [LARGE SCALE GENOMIC DNA]</scope>
    <source>
        <strain evidence="3">OS</strain>
    </source>
</reference>
<evidence type="ECO:0008006" key="5">
    <source>
        <dbReference type="Google" id="ProtNLM"/>
    </source>
</evidence>
<dbReference type="Proteomes" id="UP000266389">
    <property type="component" value="Unassembled WGS sequence"/>
</dbReference>
<feature type="signal peptide" evidence="2">
    <location>
        <begin position="1"/>
        <end position="18"/>
    </location>
</feature>
<name>A0A395M4X1_9BACT</name>
<evidence type="ECO:0000256" key="2">
    <source>
        <dbReference type="SAM" id="SignalP"/>
    </source>
</evidence>
<gene>
    <name evidence="3" type="ORF">D0433_02945</name>
</gene>
<keyword evidence="2" id="KW-0732">Signal</keyword>
<sequence>MKKILFIAFALFSSTFFASTLSAQFISNGKQLGTVGIGGFRSATLIGGQWEIGVGDKVGIGRFGVGALGGLYLTGGDNAFGIGGQANYHFDLNAPRWDLFAGLNFIAIITGGGGSDLGFQFGGRYAVQNNLSILVQLGAGGFASFFAGVSFGL</sequence>
<dbReference type="AlphaFoldDB" id="A0A395M4X1"/>
<organism evidence="3 4">
    <name type="scientific">Candidatus Thermochlorobacter aerophilus</name>
    <dbReference type="NCBI Taxonomy" id="1868324"/>
    <lineage>
        <taxon>Bacteria</taxon>
        <taxon>Pseudomonadati</taxon>
        <taxon>Chlorobiota</taxon>
        <taxon>Chlorobiia</taxon>
        <taxon>Chlorobiales</taxon>
        <taxon>Candidatus Thermochlorobacteriaceae</taxon>
        <taxon>Candidatus Thermochlorobacter</taxon>
    </lineage>
</organism>
<feature type="transmembrane region" description="Helical" evidence="1">
    <location>
        <begin position="131"/>
        <end position="151"/>
    </location>
</feature>
<feature type="chain" id="PRO_5017191611" description="Outer membrane protein beta-barrel domain-containing protein" evidence="2">
    <location>
        <begin position="19"/>
        <end position="153"/>
    </location>
</feature>
<feature type="transmembrane region" description="Helical" evidence="1">
    <location>
        <begin position="99"/>
        <end position="119"/>
    </location>
</feature>
<evidence type="ECO:0000313" key="4">
    <source>
        <dbReference type="Proteomes" id="UP000266389"/>
    </source>
</evidence>
<keyword evidence="1" id="KW-0472">Membrane</keyword>
<evidence type="ECO:0000256" key="1">
    <source>
        <dbReference type="SAM" id="Phobius"/>
    </source>
</evidence>
<dbReference type="EMBL" id="PHFL01000013">
    <property type="protein sequence ID" value="RFM24984.1"/>
    <property type="molecule type" value="Genomic_DNA"/>
</dbReference>
<protein>
    <recommendedName>
        <fullName evidence="5">Outer membrane protein beta-barrel domain-containing protein</fullName>
    </recommendedName>
</protein>
<proteinExistence type="predicted"/>
<keyword evidence="1" id="KW-1133">Transmembrane helix</keyword>